<sequence>MIEVRREEKEEKRREEKRREEKRREEKRERERREEKRREEKRREEKRREEREEKRREMRGLEGRRAERIKKKLTKIIVKYFLNMGGEVNFTSVKLSVLPLSRSRVQHTKSRSRASTCHGLHKHSLDSQALEAVGLLE</sequence>
<dbReference type="EMBL" id="QRBI01000120">
    <property type="protein sequence ID" value="RMC06611.1"/>
    <property type="molecule type" value="Genomic_DNA"/>
</dbReference>
<proteinExistence type="predicted"/>
<gene>
    <name evidence="2" type="ORF">DUI87_16049</name>
</gene>
<keyword evidence="3" id="KW-1185">Reference proteome</keyword>
<organism evidence="2 3">
    <name type="scientific">Hirundo rustica rustica</name>
    <dbReference type="NCBI Taxonomy" id="333673"/>
    <lineage>
        <taxon>Eukaryota</taxon>
        <taxon>Metazoa</taxon>
        <taxon>Chordata</taxon>
        <taxon>Craniata</taxon>
        <taxon>Vertebrata</taxon>
        <taxon>Euteleostomi</taxon>
        <taxon>Archelosauria</taxon>
        <taxon>Archosauria</taxon>
        <taxon>Dinosauria</taxon>
        <taxon>Saurischia</taxon>
        <taxon>Theropoda</taxon>
        <taxon>Coelurosauria</taxon>
        <taxon>Aves</taxon>
        <taxon>Neognathae</taxon>
        <taxon>Neoaves</taxon>
        <taxon>Telluraves</taxon>
        <taxon>Australaves</taxon>
        <taxon>Passeriformes</taxon>
        <taxon>Sylvioidea</taxon>
        <taxon>Hirundinidae</taxon>
        <taxon>Hirundo</taxon>
    </lineage>
</organism>
<evidence type="ECO:0000313" key="2">
    <source>
        <dbReference type="EMBL" id="RMC06611.1"/>
    </source>
</evidence>
<protein>
    <submittedName>
        <fullName evidence="2">Uncharacterized protein</fullName>
    </submittedName>
</protein>
<evidence type="ECO:0000313" key="3">
    <source>
        <dbReference type="Proteomes" id="UP000269221"/>
    </source>
</evidence>
<feature type="region of interest" description="Disordered" evidence="1">
    <location>
        <begin position="1"/>
        <end position="66"/>
    </location>
</feature>
<name>A0A3M0K2J8_HIRRU</name>
<comment type="caution">
    <text evidence="2">The sequence shown here is derived from an EMBL/GenBank/DDBJ whole genome shotgun (WGS) entry which is preliminary data.</text>
</comment>
<accession>A0A3M0K2J8</accession>
<dbReference type="AlphaFoldDB" id="A0A3M0K2J8"/>
<evidence type="ECO:0000256" key="1">
    <source>
        <dbReference type="SAM" id="MobiDB-lite"/>
    </source>
</evidence>
<dbReference type="Proteomes" id="UP000269221">
    <property type="component" value="Unassembled WGS sequence"/>
</dbReference>
<reference evidence="2 3" key="1">
    <citation type="submission" date="2018-07" db="EMBL/GenBank/DDBJ databases">
        <title>A high quality draft genome assembly of the barn swallow (H. rustica rustica).</title>
        <authorList>
            <person name="Formenti G."/>
            <person name="Chiara M."/>
            <person name="Poveda L."/>
            <person name="Francoijs K.-J."/>
            <person name="Bonisoli-Alquati A."/>
            <person name="Canova L."/>
            <person name="Gianfranceschi L."/>
            <person name="Horner D.S."/>
            <person name="Saino N."/>
        </authorList>
    </citation>
    <scope>NUCLEOTIDE SEQUENCE [LARGE SCALE GENOMIC DNA]</scope>
    <source>
        <strain evidence="2">Chelidonia</strain>
        <tissue evidence="2">Blood</tissue>
    </source>
</reference>